<evidence type="ECO:0000313" key="4">
    <source>
        <dbReference type="EMBL" id="CAD8116084.1"/>
    </source>
</evidence>
<dbReference type="InterPro" id="IPR000719">
    <property type="entry name" value="Prot_kinase_dom"/>
</dbReference>
<dbReference type="PANTHER" id="PTHR24362">
    <property type="entry name" value="SERINE/THREONINE-PROTEIN KINASE NEK"/>
    <property type="match status" value="1"/>
</dbReference>
<comment type="caution">
    <text evidence="4">The sequence shown here is derived from an EMBL/GenBank/DDBJ whole genome shotgun (WGS) entry which is preliminary data.</text>
</comment>
<accession>A0A8S1QLL1</accession>
<name>A0A8S1QLL1_9CILI</name>
<organism evidence="4 5">
    <name type="scientific">Paramecium sonneborni</name>
    <dbReference type="NCBI Taxonomy" id="65129"/>
    <lineage>
        <taxon>Eukaryota</taxon>
        <taxon>Sar</taxon>
        <taxon>Alveolata</taxon>
        <taxon>Ciliophora</taxon>
        <taxon>Intramacronucleata</taxon>
        <taxon>Oligohymenophorea</taxon>
        <taxon>Peniculida</taxon>
        <taxon>Parameciidae</taxon>
        <taxon>Paramecium</taxon>
    </lineage>
</organism>
<feature type="coiled-coil region" evidence="1">
    <location>
        <begin position="195"/>
        <end position="226"/>
    </location>
</feature>
<dbReference type="Proteomes" id="UP000692954">
    <property type="component" value="Unassembled WGS sequence"/>
</dbReference>
<dbReference type="GO" id="GO:0005524">
    <property type="term" value="F:ATP binding"/>
    <property type="evidence" value="ECO:0007669"/>
    <property type="project" value="InterPro"/>
</dbReference>
<dbReference type="PANTHER" id="PTHR24362:SF309">
    <property type="entry name" value="PROTEIN KINASE DOMAIN-CONTAINING PROTEIN"/>
    <property type="match status" value="1"/>
</dbReference>
<proteinExistence type="predicted"/>
<sequence>MSNLTFSGMRTLKARVDEDDQNKKRHPFDLQKYQHILEQISTTHQFDIDLENRLNQLDQTEQSRPTLDKSSFLNKQYAKYIEKGADLQLSKVDCIDPEDDVCTHKSTKSLLNFIKGRPVKFTEFYKILLQEYSIEFENAEQKLQFKENLKNKIVTVDPNIVSLNALQLCTRDKGIKGLIEEIAEETYQDINRKEKQKINNEIVDELENVKQLLEKKKVQQIKKEKELVEYEYSLQKFKSEMSNSIQQVYEILSKMMEEQYQQKLSNLNKKFNNLEHQLKSKVKIIELKGSSIQKNNSAYGQEIQRLKQRNGLLEKQVESQKVRILELEKKLSLEKDNTIQLQKKLEKVNQKLIEQKEQIREQINNTEQNESLQSLKQQQQQVVEQSKQQQPQQLQQGDQQKKCTNNQDNQIKLIKVFQSVFEQIFIGLDQLQIQLGIENKKWNQELLPCCLQDNLIDLLGNLMLIVINKQGFQQIYKLLLQLSFFYFKNTCTTINCQQIEEVIKNQKKQQNCKYYIGIHDSKNREFILQLKALLEKKKKNQTSIAFLLLLYDRDVSISIKYLSQEICNEDVQKFILDNGLLDVFVIKMIDDRNTVQLLLEIIAQGQFQNQFLQQLTKHFDILLTLLNSQDLEFCEQLSIVLQRIQYYNKQTIQNNFRGLIEKKMNYVNNVAYGQGYLLNTKNEQLIQINKTYDSFVQYEQARTEAQKRIQIQDQTICRLMKFTTSEQKSFCGQLFGIQLQYQYTQKCVGELKKLSQFDCLSIIKDVTQSLLIFISKRIRHGQLSPQTILITQNNRYQLTDIRFITDMYEYKMQLIGFTNQCYLAPILVYELGKRTLNPIYNYEKSEVFSLGLVILELALQQSAQSIYDLSKFIVSQDVINTYLRVLSQQYQPQFVDLLGKMLMVDEEQRIDLYQLEKILSQKVNLSTNSLGNHTQIDKFINSTTMNNKYQPQSPSPSQVYVNKQQTYQIQNSYNTNNYSTTHQERYQQEQKTPKNQMTFYIPQRQQNTQSNQSQINISQQYYSKNPTQLNSTQIYERSRKQSPETMDSYRFTDNRRIKTEYDYQISNNIHQHSSSSFISPEKKQDNQLDHLFNQFGEKLYKVKQKINHLRINTPTSQSQSYFNQSYHSQFAESVDEFPTFKPDALPENIDIGMDQSKFQKEFQNLQSTNYNFQVLERPNYYPNSFYDDMLGDASLPTSGTIHMHSSGPATLSDFFLKKK</sequence>
<evidence type="ECO:0000313" key="5">
    <source>
        <dbReference type="Proteomes" id="UP000692954"/>
    </source>
</evidence>
<feature type="region of interest" description="Disordered" evidence="2">
    <location>
        <begin position="974"/>
        <end position="993"/>
    </location>
</feature>
<keyword evidence="5" id="KW-1185">Reference proteome</keyword>
<protein>
    <recommendedName>
        <fullName evidence="3">Protein kinase domain-containing protein</fullName>
    </recommendedName>
</protein>
<dbReference type="AlphaFoldDB" id="A0A8S1QLL1"/>
<feature type="coiled-coil region" evidence="1">
    <location>
        <begin position="257"/>
        <end position="389"/>
    </location>
</feature>
<dbReference type="EMBL" id="CAJJDN010000110">
    <property type="protein sequence ID" value="CAD8116084.1"/>
    <property type="molecule type" value="Genomic_DNA"/>
</dbReference>
<feature type="compositionally biased region" description="Basic and acidic residues" evidence="2">
    <location>
        <begin position="982"/>
        <end position="992"/>
    </location>
</feature>
<gene>
    <name evidence="4" type="ORF">PSON_ATCC_30995.1.T1100033</name>
</gene>
<evidence type="ECO:0000259" key="3">
    <source>
        <dbReference type="PROSITE" id="PS50011"/>
    </source>
</evidence>
<evidence type="ECO:0000256" key="2">
    <source>
        <dbReference type="SAM" id="MobiDB-lite"/>
    </source>
</evidence>
<evidence type="ECO:0000256" key="1">
    <source>
        <dbReference type="SAM" id="Coils"/>
    </source>
</evidence>
<reference evidence="4" key="1">
    <citation type="submission" date="2021-01" db="EMBL/GenBank/DDBJ databases">
        <authorList>
            <consortium name="Genoscope - CEA"/>
            <person name="William W."/>
        </authorList>
    </citation>
    <scope>NUCLEOTIDE SEQUENCE</scope>
</reference>
<dbReference type="GO" id="GO:0004672">
    <property type="term" value="F:protein kinase activity"/>
    <property type="evidence" value="ECO:0007669"/>
    <property type="project" value="InterPro"/>
</dbReference>
<feature type="domain" description="Protein kinase" evidence="3">
    <location>
        <begin position="596"/>
        <end position="936"/>
    </location>
</feature>
<dbReference type="OrthoDB" id="291784at2759"/>
<keyword evidence="1" id="KW-0175">Coiled coil</keyword>
<dbReference type="PROSITE" id="PS50011">
    <property type="entry name" value="PROTEIN_KINASE_DOM"/>
    <property type="match status" value="1"/>
</dbReference>